<dbReference type="Proteomes" id="UP000186136">
    <property type="component" value="Unassembled WGS sequence"/>
</dbReference>
<dbReference type="AlphaFoldDB" id="A0A1Q2YED1"/>
<dbReference type="EMBL" id="BDGI01000044">
    <property type="protein sequence ID" value="GAV27743.1"/>
    <property type="molecule type" value="Genomic_DNA"/>
</dbReference>
<name>A0A1Q2YED1_9ASCO</name>
<evidence type="ECO:0000313" key="2">
    <source>
        <dbReference type="Proteomes" id="UP000186136"/>
    </source>
</evidence>
<accession>A0A1Q2YED1</accession>
<comment type="caution">
    <text evidence="1">The sequence shown here is derived from an EMBL/GenBank/DDBJ whole genome shotgun (WGS) entry which is preliminary data.</text>
</comment>
<reference evidence="1 2" key="1">
    <citation type="submission" date="2016-08" db="EMBL/GenBank/DDBJ databases">
        <title>Whole genome shotgun sequence of Pichia membranifaciens KS47-1.</title>
        <authorList>
            <person name="Konishi M."/>
            <person name="Ishida M."/>
            <person name="Arakawa T."/>
            <person name="Kato Y."/>
            <person name="Horiuchi J."/>
        </authorList>
    </citation>
    <scope>NUCLEOTIDE SEQUENCE [LARGE SCALE GENOMIC DNA]</scope>
    <source>
        <strain evidence="1 2">KS47-1</strain>
    </source>
</reference>
<sequence>MPQEVTTIKIDRSDRNEVEKHIRNVFTSLQKKKTEKLITGFYQWYRLRPEFASKDLIEFDAIPRKNKKDLERTNSKKTVDRVYGDKYAIVLTRFVKANHLHEKELIRIAEELKDLSKFEGRNKLGFSKTLSTSEINSLKDIFKLLRSESGVATVNVIPKRKNRSPENTLSNVALKTPSENSIKRDKSGDVGMKPNFNLPDIPNFEEIHSSEKSNETKNVKSERSAQCTSTVHLPKLLIADLTANIESLAISAEIIKRYY</sequence>
<protein>
    <submittedName>
        <fullName evidence="1">Uncharacterized protein</fullName>
    </submittedName>
</protein>
<organism evidence="1 2">
    <name type="scientific">Pichia membranifaciens</name>
    <dbReference type="NCBI Taxonomy" id="4926"/>
    <lineage>
        <taxon>Eukaryota</taxon>
        <taxon>Fungi</taxon>
        <taxon>Dikarya</taxon>
        <taxon>Ascomycota</taxon>
        <taxon>Saccharomycotina</taxon>
        <taxon>Pichiomycetes</taxon>
        <taxon>Pichiales</taxon>
        <taxon>Pichiaceae</taxon>
        <taxon>Pichia</taxon>
    </lineage>
</organism>
<dbReference type="OrthoDB" id="4095853at2759"/>
<gene>
    <name evidence="1" type="ORF">PMKS-001211</name>
</gene>
<keyword evidence="2" id="KW-1185">Reference proteome</keyword>
<proteinExistence type="predicted"/>
<evidence type="ECO:0000313" key="1">
    <source>
        <dbReference type="EMBL" id="GAV27743.1"/>
    </source>
</evidence>